<evidence type="ECO:0000313" key="2">
    <source>
        <dbReference type="EMBL" id="PWQ94482.1"/>
    </source>
</evidence>
<feature type="transmembrane region" description="Helical" evidence="1">
    <location>
        <begin position="6"/>
        <end position="25"/>
    </location>
</feature>
<dbReference type="RefSeq" id="WP_109824131.1">
    <property type="nucleotide sequence ID" value="NZ_QGKL01000039.1"/>
</dbReference>
<evidence type="ECO:0000313" key="3">
    <source>
        <dbReference type="Proteomes" id="UP000245506"/>
    </source>
</evidence>
<dbReference type="OrthoDB" id="5624360at2"/>
<organism evidence="2 3">
    <name type="scientific">Leucothrix arctica</name>
    <dbReference type="NCBI Taxonomy" id="1481894"/>
    <lineage>
        <taxon>Bacteria</taxon>
        <taxon>Pseudomonadati</taxon>
        <taxon>Pseudomonadota</taxon>
        <taxon>Gammaproteobacteria</taxon>
        <taxon>Thiotrichales</taxon>
        <taxon>Thiotrichaceae</taxon>
        <taxon>Leucothrix</taxon>
    </lineage>
</organism>
<accession>A0A317CED3</accession>
<keyword evidence="1" id="KW-0812">Transmembrane</keyword>
<sequence length="185" mass="21708">MLRLMLLAVTVVGLLLLLLVIYLGYRKIRKGVSSAWDKSVEVVSEQQERWKHREELDKLPDFMQKAYQQSEQIEQDTESLISDWQTLLKPLNSEMQQILNTTANNLERAEKNRSFYNTSLPAYAAFVAKLKTDHMHLDNAEIQKAKENLVVFTEDFQRYEGGVQKARRFDFDVLMDVIKIRLKNR</sequence>
<keyword evidence="1" id="KW-0472">Membrane</keyword>
<evidence type="ECO:0000256" key="1">
    <source>
        <dbReference type="SAM" id="Phobius"/>
    </source>
</evidence>
<keyword evidence="3" id="KW-1185">Reference proteome</keyword>
<dbReference type="Proteomes" id="UP000245506">
    <property type="component" value="Unassembled WGS sequence"/>
</dbReference>
<proteinExistence type="predicted"/>
<protein>
    <submittedName>
        <fullName evidence="2">Uncharacterized protein</fullName>
    </submittedName>
</protein>
<dbReference type="AlphaFoldDB" id="A0A317CED3"/>
<name>A0A317CED3_9GAMM</name>
<reference evidence="2 3" key="1">
    <citation type="submission" date="2018-05" db="EMBL/GenBank/DDBJ databases">
        <title>Leucothrix arctica sp. nov., isolated from Arctic seawater.</title>
        <authorList>
            <person name="Choi A."/>
            <person name="Baek K."/>
        </authorList>
    </citation>
    <scope>NUCLEOTIDE SEQUENCE [LARGE SCALE GENOMIC DNA]</scope>
    <source>
        <strain evidence="2 3">IMCC9719</strain>
    </source>
</reference>
<dbReference type="EMBL" id="QGKL01000039">
    <property type="protein sequence ID" value="PWQ94482.1"/>
    <property type="molecule type" value="Genomic_DNA"/>
</dbReference>
<gene>
    <name evidence="2" type="ORF">DKT75_14375</name>
</gene>
<keyword evidence="1" id="KW-1133">Transmembrane helix</keyword>
<comment type="caution">
    <text evidence="2">The sequence shown here is derived from an EMBL/GenBank/DDBJ whole genome shotgun (WGS) entry which is preliminary data.</text>
</comment>